<dbReference type="GO" id="GO:0016491">
    <property type="term" value="F:oxidoreductase activity"/>
    <property type="evidence" value="ECO:0007669"/>
    <property type="project" value="UniProtKB-KW"/>
</dbReference>
<dbReference type="Pfam" id="PF03446">
    <property type="entry name" value="NAD_binding_2"/>
    <property type="match status" value="1"/>
</dbReference>
<gene>
    <name evidence="6" type="ORF">ACFSJG_20210</name>
</gene>
<dbReference type="Gene3D" id="1.10.1040.10">
    <property type="entry name" value="N-(1-d-carboxylethyl)-l-norvaline Dehydrogenase, domain 2"/>
    <property type="match status" value="1"/>
</dbReference>
<feature type="domain" description="6-phosphogluconate dehydrogenase NADP-binding" evidence="4">
    <location>
        <begin position="3"/>
        <end position="162"/>
    </location>
</feature>
<dbReference type="InterPro" id="IPR006115">
    <property type="entry name" value="6PGDH_NADP-bd"/>
</dbReference>
<keyword evidence="2 6" id="KW-0560">Oxidoreductase</keyword>
<comment type="similarity">
    <text evidence="1">Belongs to the HIBADH-related family.</text>
</comment>
<comment type="caution">
    <text evidence="6">The sequence shown here is derived from an EMBL/GenBank/DDBJ whole genome shotgun (WGS) entry which is preliminary data.</text>
</comment>
<evidence type="ECO:0000259" key="5">
    <source>
        <dbReference type="Pfam" id="PF14833"/>
    </source>
</evidence>
<evidence type="ECO:0000259" key="4">
    <source>
        <dbReference type="Pfam" id="PF03446"/>
    </source>
</evidence>
<feature type="domain" description="3-hydroxyisobutyrate dehydrogenase-like NAD-binding" evidence="5">
    <location>
        <begin position="165"/>
        <end position="253"/>
    </location>
</feature>
<dbReference type="EMBL" id="JBHUFB010000019">
    <property type="protein sequence ID" value="MFD1814546.1"/>
    <property type="molecule type" value="Genomic_DNA"/>
</dbReference>
<protein>
    <submittedName>
        <fullName evidence="6">NAD(P)-dependent oxidoreductase</fullName>
        <ecNumber evidence="6">1.1.-.-</ecNumber>
    </submittedName>
</protein>
<evidence type="ECO:0000256" key="3">
    <source>
        <dbReference type="ARBA" id="ARBA00023027"/>
    </source>
</evidence>
<dbReference type="PANTHER" id="PTHR43060:SF15">
    <property type="entry name" value="3-HYDROXYISOBUTYRATE DEHYDROGENASE-LIKE 1, MITOCHONDRIAL-RELATED"/>
    <property type="match status" value="1"/>
</dbReference>
<keyword evidence="7" id="KW-1185">Reference proteome</keyword>
<dbReference type="InterPro" id="IPR008927">
    <property type="entry name" value="6-PGluconate_DH-like_C_sf"/>
</dbReference>
<dbReference type="SUPFAM" id="SSF51735">
    <property type="entry name" value="NAD(P)-binding Rossmann-fold domains"/>
    <property type="match status" value="1"/>
</dbReference>
<dbReference type="InterPro" id="IPR013328">
    <property type="entry name" value="6PGD_dom2"/>
</dbReference>
<sequence>MTRVGFIGLGLQGAPIARRIVDAGHPTTLWARRQASLDPFADTAAKSAGTPAELAAESDVVCLCVVGDDDVRQVLGGPEGVFAGLGAGGTVVVHSTIHPDTCRELAETGAELGVSVVDAPVSGGPAAAAEGRLLVMVGGEDDVVARCLPVLESFADPVVHLGGLGSGQTAKLLNNLLFTANLSTAYTTLTLGEALGVDPDRLGEVLAHGTANSFAAGRVTSAGGTLDRIAFHAGDLLRKDVRLIADLAGSVSATPGVVLTAADATLDIMERPR</sequence>
<dbReference type="Gene3D" id="3.40.50.720">
    <property type="entry name" value="NAD(P)-binding Rossmann-like Domain"/>
    <property type="match status" value="1"/>
</dbReference>
<dbReference type="SUPFAM" id="SSF48179">
    <property type="entry name" value="6-phosphogluconate dehydrogenase C-terminal domain-like"/>
    <property type="match status" value="1"/>
</dbReference>
<dbReference type="PANTHER" id="PTHR43060">
    <property type="entry name" value="3-HYDROXYISOBUTYRATE DEHYDROGENASE-LIKE 1, MITOCHONDRIAL-RELATED"/>
    <property type="match status" value="1"/>
</dbReference>
<dbReference type="InterPro" id="IPR029154">
    <property type="entry name" value="HIBADH-like_NADP-bd"/>
</dbReference>
<evidence type="ECO:0000256" key="1">
    <source>
        <dbReference type="ARBA" id="ARBA00009080"/>
    </source>
</evidence>
<organism evidence="6 7">
    <name type="scientific">Rhodococcus gannanensis</name>
    <dbReference type="NCBI Taxonomy" id="1960308"/>
    <lineage>
        <taxon>Bacteria</taxon>
        <taxon>Bacillati</taxon>
        <taxon>Actinomycetota</taxon>
        <taxon>Actinomycetes</taxon>
        <taxon>Mycobacteriales</taxon>
        <taxon>Nocardiaceae</taxon>
        <taxon>Rhodococcus</taxon>
    </lineage>
</organism>
<accession>A0ABW4P980</accession>
<dbReference type="Proteomes" id="UP001597286">
    <property type="component" value="Unassembled WGS sequence"/>
</dbReference>
<dbReference type="EC" id="1.1.-.-" evidence="6"/>
<dbReference type="PIRSF" id="PIRSF000103">
    <property type="entry name" value="HIBADH"/>
    <property type="match status" value="1"/>
</dbReference>
<evidence type="ECO:0000256" key="2">
    <source>
        <dbReference type="ARBA" id="ARBA00023002"/>
    </source>
</evidence>
<evidence type="ECO:0000313" key="6">
    <source>
        <dbReference type="EMBL" id="MFD1814546.1"/>
    </source>
</evidence>
<evidence type="ECO:0000313" key="7">
    <source>
        <dbReference type="Proteomes" id="UP001597286"/>
    </source>
</evidence>
<name>A0ABW4P980_9NOCA</name>
<dbReference type="Pfam" id="PF14833">
    <property type="entry name" value="NAD_binding_11"/>
    <property type="match status" value="1"/>
</dbReference>
<proteinExistence type="inferred from homology"/>
<dbReference type="RefSeq" id="WP_378487028.1">
    <property type="nucleotide sequence ID" value="NZ_JBHUFB010000019.1"/>
</dbReference>
<keyword evidence="3" id="KW-0520">NAD</keyword>
<dbReference type="InterPro" id="IPR036291">
    <property type="entry name" value="NAD(P)-bd_dom_sf"/>
</dbReference>
<dbReference type="InterPro" id="IPR015815">
    <property type="entry name" value="HIBADH-related"/>
</dbReference>
<reference evidence="7" key="1">
    <citation type="journal article" date="2019" name="Int. J. Syst. Evol. Microbiol.">
        <title>The Global Catalogue of Microorganisms (GCM) 10K type strain sequencing project: providing services to taxonomists for standard genome sequencing and annotation.</title>
        <authorList>
            <consortium name="The Broad Institute Genomics Platform"/>
            <consortium name="The Broad Institute Genome Sequencing Center for Infectious Disease"/>
            <person name="Wu L."/>
            <person name="Ma J."/>
        </authorList>
    </citation>
    <scope>NUCLEOTIDE SEQUENCE [LARGE SCALE GENOMIC DNA]</scope>
    <source>
        <strain evidence="7">DT72</strain>
    </source>
</reference>